<sequence>MYLKRKGETEMPALLEKEPSCTIEELLQRAKKLNENISSKMRAAGITYKDIKEDVVKARSSIRTSKGPRRY</sequence>
<evidence type="ECO:0000313" key="2">
    <source>
        <dbReference type="Proteomes" id="UP000425916"/>
    </source>
</evidence>
<organism evidence="1 2">
    <name type="scientific">Neomoorella glycerini</name>
    <dbReference type="NCBI Taxonomy" id="55779"/>
    <lineage>
        <taxon>Bacteria</taxon>
        <taxon>Bacillati</taxon>
        <taxon>Bacillota</taxon>
        <taxon>Clostridia</taxon>
        <taxon>Neomoorellales</taxon>
        <taxon>Neomoorellaceae</taxon>
        <taxon>Neomoorella</taxon>
    </lineage>
</organism>
<name>A0A6I5ZUP6_9FIRM</name>
<accession>A0A6I5ZUP6</accession>
<protein>
    <submittedName>
        <fullName evidence="1">Uncharacterized protein</fullName>
    </submittedName>
</protein>
<gene>
    <name evidence="1" type="ORF">MGLY_27730</name>
</gene>
<keyword evidence="2" id="KW-1185">Reference proteome</keyword>
<dbReference type="EMBL" id="CP046244">
    <property type="protein sequence ID" value="QGP93365.1"/>
    <property type="molecule type" value="Genomic_DNA"/>
</dbReference>
<dbReference type="Proteomes" id="UP000425916">
    <property type="component" value="Chromosome"/>
</dbReference>
<evidence type="ECO:0000313" key="1">
    <source>
        <dbReference type="EMBL" id="QGP93365.1"/>
    </source>
</evidence>
<reference evidence="1 2" key="1">
    <citation type="submission" date="2019-11" db="EMBL/GenBank/DDBJ databases">
        <title>Genome sequence of Moorella glycerini DSM11254.</title>
        <authorList>
            <person name="Poehlein A."/>
            <person name="Boeer T."/>
            <person name="Daniel R."/>
        </authorList>
    </citation>
    <scope>NUCLEOTIDE SEQUENCE [LARGE SCALE GENOMIC DNA]</scope>
    <source>
        <strain evidence="1 2">DSM 11254</strain>
    </source>
</reference>
<proteinExistence type="predicted"/>
<dbReference type="AlphaFoldDB" id="A0A6I5ZUP6"/>